<dbReference type="EC" id="5.6.2.4" evidence="5"/>
<dbReference type="GO" id="GO:0005737">
    <property type="term" value="C:cytoplasm"/>
    <property type="evidence" value="ECO:0007669"/>
    <property type="project" value="TreeGrafter"/>
</dbReference>
<reference evidence="8" key="1">
    <citation type="journal article" date="2019" name="Environ. Microbiol.">
        <title>Fungal ecological strategies reflected in gene transcription - a case study of two litter decomposers.</title>
        <authorList>
            <person name="Barbi F."/>
            <person name="Kohler A."/>
            <person name="Barry K."/>
            <person name="Baskaran P."/>
            <person name="Daum C."/>
            <person name="Fauchery L."/>
            <person name="Ihrmark K."/>
            <person name="Kuo A."/>
            <person name="LaButti K."/>
            <person name="Lipzen A."/>
            <person name="Morin E."/>
            <person name="Grigoriev I.V."/>
            <person name="Henrissat B."/>
            <person name="Lindahl B."/>
            <person name="Martin F."/>
        </authorList>
    </citation>
    <scope>NUCLEOTIDE SEQUENCE</scope>
    <source>
        <strain evidence="8">JB14</strain>
    </source>
</reference>
<dbReference type="Gene3D" id="3.40.50.300">
    <property type="entry name" value="P-loop containing nucleotide triphosphate hydrolases"/>
    <property type="match status" value="3"/>
</dbReference>
<feature type="compositionally biased region" description="Polar residues" evidence="6">
    <location>
        <begin position="614"/>
        <end position="624"/>
    </location>
</feature>
<gene>
    <name evidence="8" type="ORF">BT96DRAFT_936593</name>
</gene>
<dbReference type="Pfam" id="PF16124">
    <property type="entry name" value="RecQ_Zn_bind"/>
    <property type="match status" value="1"/>
</dbReference>
<evidence type="ECO:0000256" key="1">
    <source>
        <dbReference type="ARBA" id="ARBA00005446"/>
    </source>
</evidence>
<evidence type="ECO:0000256" key="3">
    <source>
        <dbReference type="ARBA" id="ARBA00022840"/>
    </source>
</evidence>
<keyword evidence="3" id="KW-0067">ATP-binding</keyword>
<dbReference type="SUPFAM" id="SSF52540">
    <property type="entry name" value="P-loop containing nucleoside triphosphate hydrolases"/>
    <property type="match status" value="1"/>
</dbReference>
<keyword evidence="9" id="KW-1185">Reference proteome</keyword>
<keyword evidence="2" id="KW-0547">Nucleotide-binding</keyword>
<sequence length="886" mass="99594">MATHHLMTLSDPVYDNGLFDFDWGAIPPDVDSELKARIEDCHRILSTTFGHSDYKGKQREIIEAAVAGRDVFVLAPTGMGKSKTETAFRRVCAFKFQPSQIKYAQTVRKGSSSTTHSNQSSSALMKNQVDGLRRKGVAVASLTSETPPEEKKEINEALMSGHPQTRLLYRELNRLVVDEEWGHDFREEYRKIGLFRSKYPDVPVMALTATATPDVADDIIRSLRMTERDLFRAVHPFNRPNLYYEVRYASSSDELSKMTEICDYICGLHRKRGKVVCGIIYCRTKKTCDALSGYLRSKGLAARPYHRGVANNTLAKTLQEWTAPGGSEAGGVDVVVATIAFGLGIDKGDVRVLSGNWSRGKKWCSREDLSQVRKWVVDAHKNRAQKLEEIHSPPPSQRSISSLEQLARYAENTDVCRHILICRYFGENLDHEDSETIKEHCDMMCDVCKRPEKTKQRSRKLGDTPLKFPTLPSHPPRILETSTSNTANAASLSNQYLKRSASATNHPPSKKARMTEYAKPLVTKPHSSAESLRKPFRTPFLKAGASTESKVSKSPSFTKGSSPNPLALPHLEQPPNKLGAPSTDAETEDQQRIDFDESEEFNLELDDEDLNGRVMNSQDEQSPTLTPPIDPISDSEPELDMPVELEDPTSGKVPSIRRTIYRVFSGREDLWNRLQKPPENDKRAKFIAALATEVEYDSLFCFCSTPEGYEISRSLPVARQSVGYRADPRNQHIQHSLPGRLRDRVRAAGFDRSSDDKFVERILTRPNNKAAQSSTPTSIYEEFLSPYQVYPTPLKMPQLSLHESFANAREKNRVTIDLTLSSPVKSPRKNKENVNPLVAGKKRKRIDLDEEVIEIMTAVHGEVTANKLRKLDITITSHNGNHCITI</sequence>
<dbReference type="PANTHER" id="PTHR13710:SF152">
    <property type="entry name" value="ATP-DEPENDENT DNA HELICASE Q5"/>
    <property type="match status" value="1"/>
</dbReference>
<dbReference type="InterPro" id="IPR036388">
    <property type="entry name" value="WH-like_DNA-bd_sf"/>
</dbReference>
<evidence type="ECO:0000256" key="6">
    <source>
        <dbReference type="SAM" id="MobiDB-lite"/>
    </source>
</evidence>
<dbReference type="AlphaFoldDB" id="A0A6A4I1D6"/>
<evidence type="ECO:0000256" key="2">
    <source>
        <dbReference type="ARBA" id="ARBA00022741"/>
    </source>
</evidence>
<dbReference type="GO" id="GO:0009378">
    <property type="term" value="F:four-way junction helicase activity"/>
    <property type="evidence" value="ECO:0007669"/>
    <property type="project" value="TreeGrafter"/>
</dbReference>
<feature type="compositionally biased region" description="Acidic residues" evidence="6">
    <location>
        <begin position="596"/>
        <end position="609"/>
    </location>
</feature>
<feature type="region of interest" description="Disordered" evidence="6">
    <location>
        <begin position="107"/>
        <end position="126"/>
    </location>
</feature>
<feature type="compositionally biased region" description="Polar residues" evidence="6">
    <location>
        <begin position="546"/>
        <end position="564"/>
    </location>
</feature>
<dbReference type="GO" id="GO:0043138">
    <property type="term" value="F:3'-5' DNA helicase activity"/>
    <property type="evidence" value="ECO:0007669"/>
    <property type="project" value="UniProtKB-EC"/>
</dbReference>
<feature type="region of interest" description="Disordered" evidence="6">
    <location>
        <begin position="541"/>
        <end position="634"/>
    </location>
</feature>
<dbReference type="GO" id="GO:0005524">
    <property type="term" value="F:ATP binding"/>
    <property type="evidence" value="ECO:0007669"/>
    <property type="project" value="UniProtKB-KW"/>
</dbReference>
<feature type="domain" description="Helicase C-terminal" evidence="7">
    <location>
        <begin position="260"/>
        <end position="421"/>
    </location>
</feature>
<proteinExistence type="inferred from homology"/>
<dbReference type="CDD" id="cd17920">
    <property type="entry name" value="DEXHc_RecQ"/>
    <property type="match status" value="1"/>
</dbReference>
<evidence type="ECO:0000256" key="5">
    <source>
        <dbReference type="ARBA" id="ARBA00034808"/>
    </source>
</evidence>
<dbReference type="GO" id="GO:0005694">
    <property type="term" value="C:chromosome"/>
    <property type="evidence" value="ECO:0007669"/>
    <property type="project" value="TreeGrafter"/>
</dbReference>
<dbReference type="EMBL" id="ML769427">
    <property type="protein sequence ID" value="KAE9403228.1"/>
    <property type="molecule type" value="Genomic_DNA"/>
</dbReference>
<dbReference type="PANTHER" id="PTHR13710">
    <property type="entry name" value="DNA HELICASE RECQ FAMILY MEMBER"/>
    <property type="match status" value="1"/>
</dbReference>
<dbReference type="Gene3D" id="1.10.10.10">
    <property type="entry name" value="Winged helix-like DNA-binding domain superfamily/Winged helix DNA-binding domain"/>
    <property type="match status" value="1"/>
</dbReference>
<dbReference type="GO" id="GO:0000724">
    <property type="term" value="P:double-strand break repair via homologous recombination"/>
    <property type="evidence" value="ECO:0007669"/>
    <property type="project" value="TreeGrafter"/>
</dbReference>
<dbReference type="Pfam" id="PF00270">
    <property type="entry name" value="DEAD"/>
    <property type="match status" value="1"/>
</dbReference>
<keyword evidence="8" id="KW-0347">Helicase</keyword>
<feature type="compositionally biased region" description="Low complexity" evidence="6">
    <location>
        <begin position="111"/>
        <end position="122"/>
    </location>
</feature>
<dbReference type="InterPro" id="IPR032284">
    <property type="entry name" value="RecQ_Zn-bd"/>
</dbReference>
<name>A0A6A4I1D6_9AGAR</name>
<organism evidence="8 9">
    <name type="scientific">Gymnopus androsaceus JB14</name>
    <dbReference type="NCBI Taxonomy" id="1447944"/>
    <lineage>
        <taxon>Eukaryota</taxon>
        <taxon>Fungi</taxon>
        <taxon>Dikarya</taxon>
        <taxon>Basidiomycota</taxon>
        <taxon>Agaricomycotina</taxon>
        <taxon>Agaricomycetes</taxon>
        <taxon>Agaricomycetidae</taxon>
        <taxon>Agaricales</taxon>
        <taxon>Marasmiineae</taxon>
        <taxon>Omphalotaceae</taxon>
        <taxon>Gymnopus</taxon>
    </lineage>
</organism>
<comment type="catalytic activity">
    <reaction evidence="4">
        <text>Couples ATP hydrolysis with the unwinding of duplex DNA by translocating in the 3'-5' direction.</text>
        <dbReference type="EC" id="5.6.2.4"/>
    </reaction>
</comment>
<dbReference type="OrthoDB" id="10261556at2759"/>
<dbReference type="Proteomes" id="UP000799118">
    <property type="component" value="Unassembled WGS sequence"/>
</dbReference>
<evidence type="ECO:0000313" key="9">
    <source>
        <dbReference type="Proteomes" id="UP000799118"/>
    </source>
</evidence>
<dbReference type="GO" id="GO:0003676">
    <property type="term" value="F:nucleic acid binding"/>
    <property type="evidence" value="ECO:0007669"/>
    <property type="project" value="InterPro"/>
</dbReference>
<feature type="region of interest" description="Disordered" evidence="6">
    <location>
        <begin position="452"/>
        <end position="486"/>
    </location>
</feature>
<dbReference type="InterPro" id="IPR011545">
    <property type="entry name" value="DEAD/DEAH_box_helicase_dom"/>
</dbReference>
<keyword evidence="8" id="KW-0378">Hydrolase</keyword>
<dbReference type="GO" id="GO:0005634">
    <property type="term" value="C:nucleus"/>
    <property type="evidence" value="ECO:0007669"/>
    <property type="project" value="TreeGrafter"/>
</dbReference>
<evidence type="ECO:0000256" key="4">
    <source>
        <dbReference type="ARBA" id="ARBA00034617"/>
    </source>
</evidence>
<protein>
    <recommendedName>
        <fullName evidence="5">DNA 3'-5' helicase</fullName>
        <ecNumber evidence="5">5.6.2.4</ecNumber>
    </recommendedName>
</protein>
<accession>A0A6A4I1D6</accession>
<evidence type="ECO:0000259" key="7">
    <source>
        <dbReference type="PROSITE" id="PS51194"/>
    </source>
</evidence>
<dbReference type="InterPro" id="IPR001650">
    <property type="entry name" value="Helicase_C-like"/>
</dbReference>
<comment type="similarity">
    <text evidence="1">Belongs to the helicase family. RecQ subfamily.</text>
</comment>
<evidence type="ECO:0000313" key="8">
    <source>
        <dbReference type="EMBL" id="KAE9403228.1"/>
    </source>
</evidence>
<dbReference type="PROSITE" id="PS51194">
    <property type="entry name" value="HELICASE_CTER"/>
    <property type="match status" value="1"/>
</dbReference>
<dbReference type="InterPro" id="IPR027417">
    <property type="entry name" value="P-loop_NTPase"/>
</dbReference>